<name>A0A816CVK9_9BILA</name>
<organism evidence="3 4">
    <name type="scientific">Rotaria sordida</name>
    <dbReference type="NCBI Taxonomy" id="392033"/>
    <lineage>
        <taxon>Eukaryota</taxon>
        <taxon>Metazoa</taxon>
        <taxon>Spiralia</taxon>
        <taxon>Gnathifera</taxon>
        <taxon>Rotifera</taxon>
        <taxon>Eurotatoria</taxon>
        <taxon>Bdelloidea</taxon>
        <taxon>Philodinida</taxon>
        <taxon>Philodinidae</taxon>
        <taxon>Rotaria</taxon>
    </lineage>
</organism>
<evidence type="ECO:0000256" key="1">
    <source>
        <dbReference type="SAM" id="SignalP"/>
    </source>
</evidence>
<sequence>MISSGIRNMIQLISILLLLNIVFAVYDTHYKYQSLPELNNPRSVDTNYKYTWFTREIHDDINSDEKNTPQEQQLSPQKIFRMKMLKNILDRKYQNNYESLLESNEKL</sequence>
<comment type="caution">
    <text evidence="3">The sequence shown here is derived from an EMBL/GenBank/DDBJ whole genome shotgun (WGS) entry which is preliminary data.</text>
</comment>
<protein>
    <submittedName>
        <fullName evidence="3">Uncharacterized protein</fullName>
    </submittedName>
</protein>
<feature type="signal peptide" evidence="1">
    <location>
        <begin position="1"/>
        <end position="24"/>
    </location>
</feature>
<keyword evidence="1" id="KW-0732">Signal</keyword>
<dbReference type="Proteomes" id="UP000663854">
    <property type="component" value="Unassembled WGS sequence"/>
</dbReference>
<dbReference type="AlphaFoldDB" id="A0A816CVK9"/>
<evidence type="ECO:0000313" key="2">
    <source>
        <dbReference type="EMBL" id="CAF1413865.1"/>
    </source>
</evidence>
<gene>
    <name evidence="3" type="ORF">JXQ802_LOCUS51456</name>
    <name evidence="2" type="ORF">PYM288_LOCUS35209</name>
</gene>
<feature type="chain" id="PRO_5035608880" evidence="1">
    <location>
        <begin position="25"/>
        <end position="107"/>
    </location>
</feature>
<evidence type="ECO:0000313" key="4">
    <source>
        <dbReference type="Proteomes" id="UP000663870"/>
    </source>
</evidence>
<evidence type="ECO:0000313" key="3">
    <source>
        <dbReference type="EMBL" id="CAF1628289.1"/>
    </source>
</evidence>
<proteinExistence type="predicted"/>
<dbReference type="EMBL" id="CAJNOH010005896">
    <property type="protein sequence ID" value="CAF1413865.1"/>
    <property type="molecule type" value="Genomic_DNA"/>
</dbReference>
<dbReference type="EMBL" id="CAJNOL010007431">
    <property type="protein sequence ID" value="CAF1628289.1"/>
    <property type="molecule type" value="Genomic_DNA"/>
</dbReference>
<dbReference type="Proteomes" id="UP000663870">
    <property type="component" value="Unassembled WGS sequence"/>
</dbReference>
<reference evidence="3" key="1">
    <citation type="submission" date="2021-02" db="EMBL/GenBank/DDBJ databases">
        <authorList>
            <person name="Nowell W R."/>
        </authorList>
    </citation>
    <scope>NUCLEOTIDE SEQUENCE</scope>
</reference>
<accession>A0A816CVK9</accession>
<keyword evidence="4" id="KW-1185">Reference proteome</keyword>